<dbReference type="Gene3D" id="2.102.10.10">
    <property type="entry name" value="Rieske [2Fe-2S] iron-sulphur domain"/>
    <property type="match status" value="1"/>
</dbReference>
<dbReference type="PROSITE" id="PS00570">
    <property type="entry name" value="RING_HYDROXYL_ALPHA"/>
    <property type="match status" value="1"/>
</dbReference>
<evidence type="ECO:0000259" key="6">
    <source>
        <dbReference type="PROSITE" id="PS51296"/>
    </source>
</evidence>
<dbReference type="PANTHER" id="PTHR21266:SF59">
    <property type="entry name" value="BLR4922 PROTEIN"/>
    <property type="match status" value="1"/>
</dbReference>
<keyword evidence="3" id="KW-0560">Oxidoreductase</keyword>
<keyword evidence="2" id="KW-0479">Metal-binding</keyword>
<evidence type="ECO:0000256" key="5">
    <source>
        <dbReference type="ARBA" id="ARBA00023014"/>
    </source>
</evidence>
<keyword evidence="5" id="KW-0411">Iron-sulfur</keyword>
<accession>A0ABV3QGL4</accession>
<dbReference type="SUPFAM" id="SSF50022">
    <property type="entry name" value="ISP domain"/>
    <property type="match status" value="1"/>
</dbReference>
<dbReference type="Pfam" id="PF00355">
    <property type="entry name" value="Rieske"/>
    <property type="match status" value="1"/>
</dbReference>
<dbReference type="RefSeq" id="WP_367855046.1">
    <property type="nucleotide sequence ID" value="NZ_JBFOHK010000004.1"/>
</dbReference>
<keyword evidence="4" id="KW-0408">Iron</keyword>
<evidence type="ECO:0000256" key="2">
    <source>
        <dbReference type="ARBA" id="ARBA00022723"/>
    </source>
</evidence>
<dbReference type="PROSITE" id="PS51296">
    <property type="entry name" value="RIESKE"/>
    <property type="match status" value="1"/>
</dbReference>
<reference evidence="7 8" key="1">
    <citation type="submission" date="2024-06" db="EMBL/GenBank/DDBJ databases">
        <authorList>
            <person name="Woo H."/>
        </authorList>
    </citation>
    <scope>NUCLEOTIDE SEQUENCE [LARGE SCALE GENOMIC DNA]</scope>
    <source>
        <strain evidence="7 8">Si-c</strain>
    </source>
</reference>
<feature type="domain" description="Rieske" evidence="6">
    <location>
        <begin position="73"/>
        <end position="181"/>
    </location>
</feature>
<dbReference type="Proteomes" id="UP001556220">
    <property type="component" value="Unassembled WGS sequence"/>
</dbReference>
<dbReference type="PANTHER" id="PTHR21266">
    <property type="entry name" value="IRON-SULFUR DOMAIN CONTAINING PROTEIN"/>
    <property type="match status" value="1"/>
</dbReference>
<organism evidence="7 8">
    <name type="scientific">Rhodanobacter lycopersici</name>
    <dbReference type="NCBI Taxonomy" id="3162487"/>
    <lineage>
        <taxon>Bacteria</taxon>
        <taxon>Pseudomonadati</taxon>
        <taxon>Pseudomonadota</taxon>
        <taxon>Gammaproteobacteria</taxon>
        <taxon>Lysobacterales</taxon>
        <taxon>Rhodanobacteraceae</taxon>
        <taxon>Rhodanobacter</taxon>
    </lineage>
</organism>
<dbReference type="EMBL" id="JBFOHK010000004">
    <property type="protein sequence ID" value="MEW9572984.1"/>
    <property type="molecule type" value="Genomic_DNA"/>
</dbReference>
<keyword evidence="8" id="KW-1185">Reference proteome</keyword>
<dbReference type="CDD" id="cd08878">
    <property type="entry name" value="RHO_alpha_C_DMO-like"/>
    <property type="match status" value="1"/>
</dbReference>
<dbReference type="InterPro" id="IPR050584">
    <property type="entry name" value="Cholesterol_7-desaturase"/>
</dbReference>
<evidence type="ECO:0000313" key="7">
    <source>
        <dbReference type="EMBL" id="MEW9572984.1"/>
    </source>
</evidence>
<dbReference type="SUPFAM" id="SSF55961">
    <property type="entry name" value="Bet v1-like"/>
    <property type="match status" value="1"/>
</dbReference>
<protein>
    <submittedName>
        <fullName evidence="7">Rieske 2Fe-2S domain-containing protein</fullName>
    </submittedName>
</protein>
<sequence length="474" mass="54744">MRQAAPISRAAEPRRFSRMILTNFYIAYSMRDIQMIRATRRTKGRLMLADAKNSLLTQVSPGTPMGDLLRRYWHPIAGESEFDEMPVRAVRLLGEDLVLYKDLSGQFGLVDRQCPHRRADLAYGFVEQCGLRCNYHGWLYDQDGRCIEQPYEDIANPQARLKERIKIKSYPVQVHAGMVWAYLGPAPAPLLPNWEPFTWQNGFRQVVISEVPCNWFQCQENSIDPVHFEWMHSNWSMRLRGNTGPYGPTHTRLNFEEFDYGLIYKRIRSDTDENHPLWTTGRLALWPNVFCLGDHFEWRIPIDDENTLSVTWAFTRVPHEREPYVQQRIPTWHGPVKDEASGRWITSHVMNQDFVAWVGQGRVADRSQENLGSSDRGIAMLRRHFFDELDAIAQGKDPKGLVRDPQKNTCIPLPIASRHLFIKGLSRAQLLAHPILGSHMKDYAFQYGQPDSVKQAFRDAIGIRVDEQGNVVSL</sequence>
<keyword evidence="1" id="KW-0001">2Fe-2S</keyword>
<dbReference type="InterPro" id="IPR017941">
    <property type="entry name" value="Rieske_2Fe-2S"/>
</dbReference>
<evidence type="ECO:0000256" key="1">
    <source>
        <dbReference type="ARBA" id="ARBA00022714"/>
    </source>
</evidence>
<evidence type="ECO:0000256" key="4">
    <source>
        <dbReference type="ARBA" id="ARBA00023004"/>
    </source>
</evidence>
<comment type="caution">
    <text evidence="7">The sequence shown here is derived from an EMBL/GenBank/DDBJ whole genome shotgun (WGS) entry which is preliminary data.</text>
</comment>
<evidence type="ECO:0000313" key="8">
    <source>
        <dbReference type="Proteomes" id="UP001556220"/>
    </source>
</evidence>
<gene>
    <name evidence="7" type="ORF">ABQJ54_14600</name>
</gene>
<dbReference type="InterPro" id="IPR015881">
    <property type="entry name" value="ARHD_Rieske_2Fe_2S"/>
</dbReference>
<name>A0ABV3QGL4_9GAMM</name>
<proteinExistence type="predicted"/>
<dbReference type="InterPro" id="IPR036922">
    <property type="entry name" value="Rieske_2Fe-2S_sf"/>
</dbReference>
<dbReference type="InterPro" id="IPR045623">
    <property type="entry name" value="LigXa_C"/>
</dbReference>
<dbReference type="Gene3D" id="3.90.380.10">
    <property type="entry name" value="Naphthalene 1,2-dioxygenase Alpha Subunit, Chain A, domain 1"/>
    <property type="match status" value="1"/>
</dbReference>
<dbReference type="Pfam" id="PF19301">
    <property type="entry name" value="LigXa_C"/>
    <property type="match status" value="1"/>
</dbReference>
<evidence type="ECO:0000256" key="3">
    <source>
        <dbReference type="ARBA" id="ARBA00023002"/>
    </source>
</evidence>